<dbReference type="SUPFAM" id="SSF48452">
    <property type="entry name" value="TPR-like"/>
    <property type="match status" value="1"/>
</dbReference>
<reference evidence="1 2" key="1">
    <citation type="journal article" date="2012" name="J. Bacteriol.">
        <title>Genome sequence of an alkane-degrading bacterium, Alcanivorax pacificus type strain W11-5, isolated from deep sea sediment.</title>
        <authorList>
            <person name="Lai Q."/>
            <person name="Shao Z."/>
        </authorList>
    </citation>
    <scope>NUCLEOTIDE SEQUENCE [LARGE SCALE GENOMIC DNA]</scope>
    <source>
        <strain evidence="1 2">W11-5</strain>
    </source>
</reference>
<dbReference type="Gene3D" id="1.20.58.320">
    <property type="entry name" value="TPR-like"/>
    <property type="match status" value="1"/>
</dbReference>
<protein>
    <recommendedName>
        <fullName evidence="3">Transmembrane protein</fullName>
    </recommendedName>
</protein>
<dbReference type="Gene3D" id="1.25.40.10">
    <property type="entry name" value="Tetratricopeptide repeat domain"/>
    <property type="match status" value="1"/>
</dbReference>
<dbReference type="STRING" id="391936.S7S_07665"/>
<organism evidence="1 2">
    <name type="scientific">Isoalcanivorax pacificus W11-5</name>
    <dbReference type="NCBI Taxonomy" id="391936"/>
    <lineage>
        <taxon>Bacteria</taxon>
        <taxon>Pseudomonadati</taxon>
        <taxon>Pseudomonadota</taxon>
        <taxon>Gammaproteobacteria</taxon>
        <taxon>Oceanospirillales</taxon>
        <taxon>Alcanivoracaceae</taxon>
        <taxon>Isoalcanivorax</taxon>
    </lineage>
</organism>
<evidence type="ECO:0008006" key="3">
    <source>
        <dbReference type="Google" id="ProtNLM"/>
    </source>
</evidence>
<evidence type="ECO:0000313" key="1">
    <source>
        <dbReference type="EMBL" id="AJD47949.1"/>
    </source>
</evidence>
<gene>
    <name evidence="1" type="ORF">S7S_07665</name>
</gene>
<accession>A0A0B4XID6</accession>
<dbReference type="Proteomes" id="UP000006764">
    <property type="component" value="Chromosome"/>
</dbReference>
<dbReference type="RefSeq" id="WP_008735705.1">
    <property type="nucleotide sequence ID" value="NZ_CP004387.1"/>
</dbReference>
<dbReference type="HOGENOM" id="CLU_065010_2_1_6"/>
<dbReference type="Pfam" id="PF06041">
    <property type="entry name" value="DUF924"/>
    <property type="match status" value="1"/>
</dbReference>
<proteinExistence type="predicted"/>
<dbReference type="OrthoDB" id="7593450at2"/>
<dbReference type="EMBL" id="CP004387">
    <property type="protein sequence ID" value="AJD47949.1"/>
    <property type="molecule type" value="Genomic_DNA"/>
</dbReference>
<keyword evidence="2" id="KW-1185">Reference proteome</keyword>
<dbReference type="KEGG" id="apac:S7S_07665"/>
<sequence length="204" mass="23621">MFYDKPRWQNVLDFWFGNGLEHGWPDSPRDGLWFGSNHGVDVEITDRFGDLVEAALAQELVDWEHHPFARLALVILLDQFTRNMFRGSARAFAGDHRAVTLVNEGLALGMDNKLPWVGRVFFYMPLMHAEDLSLQRKCVKCFAWLRDSAPPEVATKIANNLDFAIEHAEVIERFGRFPHRNEALCRESTPEELEYLRDAKRYGQ</sequence>
<name>A0A0B4XID6_9GAMM</name>
<dbReference type="InterPro" id="IPR011990">
    <property type="entry name" value="TPR-like_helical_dom_sf"/>
</dbReference>
<evidence type="ECO:0000313" key="2">
    <source>
        <dbReference type="Proteomes" id="UP000006764"/>
    </source>
</evidence>
<dbReference type="InterPro" id="IPR010323">
    <property type="entry name" value="DUF924"/>
</dbReference>
<dbReference type="AlphaFoldDB" id="A0A0B4XID6"/>